<name>A0ACC3SUI2_LIPKO</name>
<evidence type="ECO:0000313" key="2">
    <source>
        <dbReference type="Proteomes" id="UP001433508"/>
    </source>
</evidence>
<dbReference type="Proteomes" id="UP001433508">
    <property type="component" value="Unassembled WGS sequence"/>
</dbReference>
<feature type="non-terminal residue" evidence="1">
    <location>
        <position position="1"/>
    </location>
</feature>
<evidence type="ECO:0000313" key="1">
    <source>
        <dbReference type="EMBL" id="KAK9235270.1"/>
    </source>
</evidence>
<protein>
    <submittedName>
        <fullName evidence="1">Uncharacterized protein</fullName>
    </submittedName>
</protein>
<keyword evidence="2" id="KW-1185">Reference proteome</keyword>
<organism evidence="1 2">
    <name type="scientific">Lipomyces kononenkoae</name>
    <name type="common">Yeast</name>
    <dbReference type="NCBI Taxonomy" id="34357"/>
    <lineage>
        <taxon>Eukaryota</taxon>
        <taxon>Fungi</taxon>
        <taxon>Dikarya</taxon>
        <taxon>Ascomycota</taxon>
        <taxon>Saccharomycotina</taxon>
        <taxon>Lipomycetes</taxon>
        <taxon>Lipomycetales</taxon>
        <taxon>Lipomycetaceae</taxon>
        <taxon>Lipomyces</taxon>
    </lineage>
</organism>
<comment type="caution">
    <text evidence="1">The sequence shown here is derived from an EMBL/GenBank/DDBJ whole genome shotgun (WGS) entry which is preliminary data.</text>
</comment>
<gene>
    <name evidence="1" type="ORF">V1525DRAFT_348657</name>
</gene>
<proteinExistence type="predicted"/>
<reference evidence="2" key="1">
    <citation type="journal article" date="2024" name="Front. Bioeng. Biotechnol.">
        <title>Genome-scale model development and genomic sequencing of the oleaginous clade Lipomyces.</title>
        <authorList>
            <person name="Czajka J.J."/>
            <person name="Han Y."/>
            <person name="Kim J."/>
            <person name="Mondo S.J."/>
            <person name="Hofstad B.A."/>
            <person name="Robles A."/>
            <person name="Haridas S."/>
            <person name="Riley R."/>
            <person name="LaButti K."/>
            <person name="Pangilinan J."/>
            <person name="Andreopoulos W."/>
            <person name="Lipzen A."/>
            <person name="Yan J."/>
            <person name="Wang M."/>
            <person name="Ng V."/>
            <person name="Grigoriev I.V."/>
            <person name="Spatafora J.W."/>
            <person name="Magnuson J.K."/>
            <person name="Baker S.E."/>
            <person name="Pomraning K.R."/>
        </authorList>
    </citation>
    <scope>NUCLEOTIDE SEQUENCE [LARGE SCALE GENOMIC DNA]</scope>
    <source>
        <strain evidence="2">CBS 7786</strain>
    </source>
</reference>
<accession>A0ACC3SUI2</accession>
<sequence length="97" mass="11104">LEILFLLMQTSRMVARMTEINTWKRVNSVNGSRNLYCHSRGLILLGLYSKTTSLTGIKRVIVHLIPARLEALFLKYLIYVRPLKGWSSMALFVACTC</sequence>
<dbReference type="EMBL" id="MU971423">
    <property type="protein sequence ID" value="KAK9235270.1"/>
    <property type="molecule type" value="Genomic_DNA"/>
</dbReference>